<gene>
    <name evidence="5" type="ORF">FD27_GL000854</name>
</gene>
<dbReference type="InterPro" id="IPR034593">
    <property type="entry name" value="DgoD-like"/>
</dbReference>
<protein>
    <submittedName>
        <fullName evidence="5">Galactonate dehydratase</fullName>
    </submittedName>
</protein>
<keyword evidence="6" id="KW-1185">Reference proteome</keyword>
<dbReference type="Gene3D" id="3.20.20.120">
    <property type="entry name" value="Enolase-like C-terminal domain"/>
    <property type="match status" value="1"/>
</dbReference>
<dbReference type="Gene3D" id="3.30.390.10">
    <property type="entry name" value="Enolase-like, N-terminal domain"/>
    <property type="match status" value="1"/>
</dbReference>
<accession>A0A0R1P3C0</accession>
<dbReference type="PATRIC" id="fig|1423746.3.peg.863"/>
<dbReference type="GO" id="GO:0046872">
    <property type="term" value="F:metal ion binding"/>
    <property type="evidence" value="ECO:0007669"/>
    <property type="project" value="UniProtKB-KW"/>
</dbReference>
<dbReference type="EMBL" id="AZER01000016">
    <property type="protein sequence ID" value="KRL27104.1"/>
    <property type="molecule type" value="Genomic_DNA"/>
</dbReference>
<feature type="domain" description="Mandelate racemase/muconate lactonizing enzyme C-terminal" evidence="4">
    <location>
        <begin position="146"/>
        <end position="259"/>
    </location>
</feature>
<keyword evidence="3" id="KW-0456">Lyase</keyword>
<dbReference type="SUPFAM" id="SSF54826">
    <property type="entry name" value="Enolase N-terminal domain-like"/>
    <property type="match status" value="1"/>
</dbReference>
<proteinExistence type="predicted"/>
<dbReference type="GO" id="GO:0016829">
    <property type="term" value="F:lyase activity"/>
    <property type="evidence" value="ECO:0007669"/>
    <property type="project" value="UniProtKB-KW"/>
</dbReference>
<dbReference type="PROSITE" id="PS00909">
    <property type="entry name" value="MR_MLE_2"/>
    <property type="match status" value="1"/>
</dbReference>
<dbReference type="InterPro" id="IPR013341">
    <property type="entry name" value="Mandelate_racemase_N_dom"/>
</dbReference>
<keyword evidence="1" id="KW-0479">Metal-binding</keyword>
<keyword evidence="2" id="KW-0460">Magnesium</keyword>
<dbReference type="SUPFAM" id="SSF51604">
    <property type="entry name" value="Enolase C-terminal domain-like"/>
    <property type="match status" value="1"/>
</dbReference>
<dbReference type="PANTHER" id="PTHR48080">
    <property type="entry name" value="D-GALACTONATE DEHYDRATASE-RELATED"/>
    <property type="match status" value="1"/>
</dbReference>
<dbReference type="InterPro" id="IPR029065">
    <property type="entry name" value="Enolase_C-like"/>
</dbReference>
<dbReference type="CDD" id="cd03316">
    <property type="entry name" value="MR_like"/>
    <property type="match status" value="1"/>
</dbReference>
<name>A0A0R1P3C0_9LACO</name>
<dbReference type="STRING" id="1423746.FD27_GL000854"/>
<reference evidence="5 6" key="1">
    <citation type="journal article" date="2015" name="Genome Announc.">
        <title>Expanding the biotechnology potential of lactobacilli through comparative genomics of 213 strains and associated genera.</title>
        <authorList>
            <person name="Sun Z."/>
            <person name="Harris H.M."/>
            <person name="McCann A."/>
            <person name="Guo C."/>
            <person name="Argimon S."/>
            <person name="Zhang W."/>
            <person name="Yang X."/>
            <person name="Jeffery I.B."/>
            <person name="Cooney J.C."/>
            <person name="Kagawa T.F."/>
            <person name="Liu W."/>
            <person name="Song Y."/>
            <person name="Salvetti E."/>
            <person name="Wrobel A."/>
            <person name="Rasinkangas P."/>
            <person name="Parkhill J."/>
            <person name="Rea M.C."/>
            <person name="O'Sullivan O."/>
            <person name="Ritari J."/>
            <person name="Douillard F.P."/>
            <person name="Paul Ross R."/>
            <person name="Yang R."/>
            <person name="Briner A.E."/>
            <person name="Felis G.E."/>
            <person name="de Vos W.M."/>
            <person name="Barrangou R."/>
            <person name="Klaenhammer T.R."/>
            <person name="Caufield P.W."/>
            <person name="Cui Y."/>
            <person name="Zhang H."/>
            <person name="O'Toole P.W."/>
        </authorList>
    </citation>
    <scope>NUCLEOTIDE SEQUENCE [LARGE SCALE GENOMIC DNA]</scope>
    <source>
        <strain evidence="5 6">DSM 13145</strain>
    </source>
</reference>
<dbReference type="Pfam" id="PF13378">
    <property type="entry name" value="MR_MLE_C"/>
    <property type="match status" value="1"/>
</dbReference>
<dbReference type="SMART" id="SM00922">
    <property type="entry name" value="MR_MLE"/>
    <property type="match status" value="1"/>
</dbReference>
<dbReference type="InterPro" id="IPR013342">
    <property type="entry name" value="Mandelate_racemase_C"/>
</dbReference>
<dbReference type="RefSeq" id="WP_057750674.1">
    <property type="nucleotide sequence ID" value="NZ_AZER01000016.1"/>
</dbReference>
<evidence type="ECO:0000256" key="2">
    <source>
        <dbReference type="ARBA" id="ARBA00022842"/>
    </source>
</evidence>
<dbReference type="InterPro" id="IPR036849">
    <property type="entry name" value="Enolase-like_C_sf"/>
</dbReference>
<dbReference type="SFLD" id="SFLDS00001">
    <property type="entry name" value="Enolase"/>
    <property type="match status" value="1"/>
</dbReference>
<dbReference type="Pfam" id="PF02746">
    <property type="entry name" value="MR_MLE_N"/>
    <property type="match status" value="1"/>
</dbReference>
<dbReference type="InterPro" id="IPR029017">
    <property type="entry name" value="Enolase-like_N"/>
</dbReference>
<dbReference type="InterPro" id="IPR018110">
    <property type="entry name" value="Mandel_Rmase/mucon_lact_enz_CS"/>
</dbReference>
<dbReference type="Proteomes" id="UP000051445">
    <property type="component" value="Unassembled WGS sequence"/>
</dbReference>
<dbReference type="AlphaFoldDB" id="A0A0R1P3C0"/>
<dbReference type="PROSITE" id="PS00908">
    <property type="entry name" value="MR_MLE_1"/>
    <property type="match status" value="1"/>
</dbReference>
<sequence length="390" mass="43523">MKITSVDIIKLNWPGLEKWWHPVCVRINTEDGQFGYGEAGVAYGTGYQGTIGVLHELAHRVIGHDALNINAINRDFYEHTFWAKGGGVIFYSAVSAIDIALWDLKGKHFDVPVYQLLGGQVNHHIRAYASHLEYGWGPFSRYVTKPRDFERLAERAVNQGYAGVKIDPLPQLKHTAYMEHEEILDSKQLATINQRVKAVRSGIGSQRDLITDCHAKLGYLAAKQLSLAMKDQNILYLEEPFDPRMTSEFQKLAREQSIPLATGERLTTALSFQPLIENHAISVAQPDLGNCGGFSGLINIANLAKIHQVKLQLHVCGGPIATAAALQYEAADQNCIYHEEHEINLKEANYHSGKYHYQPEQGFYPIPDRPGIGQELTDKALAMADIVTIK</sequence>
<dbReference type="SFLD" id="SFLDG00179">
    <property type="entry name" value="mandelate_racemase"/>
    <property type="match status" value="1"/>
</dbReference>
<evidence type="ECO:0000313" key="6">
    <source>
        <dbReference type="Proteomes" id="UP000051445"/>
    </source>
</evidence>
<dbReference type="PANTHER" id="PTHR48080:SF2">
    <property type="entry name" value="D-GALACTONATE DEHYDRATASE"/>
    <property type="match status" value="1"/>
</dbReference>
<organism evidence="5 6">
    <name type="scientific">Limosilactobacillus frumenti DSM 13145</name>
    <dbReference type="NCBI Taxonomy" id="1423746"/>
    <lineage>
        <taxon>Bacteria</taxon>
        <taxon>Bacillati</taxon>
        <taxon>Bacillota</taxon>
        <taxon>Bacilli</taxon>
        <taxon>Lactobacillales</taxon>
        <taxon>Lactobacillaceae</taxon>
        <taxon>Limosilactobacillus</taxon>
    </lineage>
</organism>
<dbReference type="GO" id="GO:0009063">
    <property type="term" value="P:amino acid catabolic process"/>
    <property type="evidence" value="ECO:0007669"/>
    <property type="project" value="InterPro"/>
</dbReference>
<evidence type="ECO:0000256" key="3">
    <source>
        <dbReference type="ARBA" id="ARBA00023239"/>
    </source>
</evidence>
<dbReference type="OrthoDB" id="9775391at2"/>
<evidence type="ECO:0000256" key="1">
    <source>
        <dbReference type="ARBA" id="ARBA00022723"/>
    </source>
</evidence>
<evidence type="ECO:0000259" key="4">
    <source>
        <dbReference type="SMART" id="SM00922"/>
    </source>
</evidence>
<comment type="caution">
    <text evidence="5">The sequence shown here is derived from an EMBL/GenBank/DDBJ whole genome shotgun (WGS) entry which is preliminary data.</text>
</comment>
<evidence type="ECO:0000313" key="5">
    <source>
        <dbReference type="EMBL" id="KRL27104.1"/>
    </source>
</evidence>